<dbReference type="AlphaFoldDB" id="A0A239J270"/>
<feature type="signal peptide" evidence="1">
    <location>
        <begin position="1"/>
        <end position="23"/>
    </location>
</feature>
<dbReference type="EMBL" id="FZOQ01000020">
    <property type="protein sequence ID" value="SNS99910.1"/>
    <property type="molecule type" value="Genomic_DNA"/>
</dbReference>
<keyword evidence="1" id="KW-0732">Signal</keyword>
<feature type="chain" id="PRO_5013054276" evidence="1">
    <location>
        <begin position="24"/>
        <end position="157"/>
    </location>
</feature>
<accession>A0A239J270</accession>
<keyword evidence="3" id="KW-1185">Reference proteome</keyword>
<dbReference type="Proteomes" id="UP000198432">
    <property type="component" value="Unassembled WGS sequence"/>
</dbReference>
<protein>
    <submittedName>
        <fullName evidence="2">Uncharacterized protein</fullName>
    </submittedName>
</protein>
<evidence type="ECO:0000313" key="2">
    <source>
        <dbReference type="EMBL" id="SNS99910.1"/>
    </source>
</evidence>
<sequence>MHKAGVSLLIILLTQVWTLSAFAQDGNAVKHRTAVEGDTVWVVVNHVKPEKREQFERFVYDIFWPAAKKLDPKAQRAFDNTRILNPAVAEADGTFTYVFLMDPLISGEDYWIDSLLGKMFPEKEAEEYYRLFRDALARDGEHYAFVQSRYWGGPSKK</sequence>
<evidence type="ECO:0000313" key="3">
    <source>
        <dbReference type="Proteomes" id="UP000198432"/>
    </source>
</evidence>
<organism evidence="2 3">
    <name type="scientific">Pontibacter ummariensis</name>
    <dbReference type="NCBI Taxonomy" id="1610492"/>
    <lineage>
        <taxon>Bacteria</taxon>
        <taxon>Pseudomonadati</taxon>
        <taxon>Bacteroidota</taxon>
        <taxon>Cytophagia</taxon>
        <taxon>Cytophagales</taxon>
        <taxon>Hymenobacteraceae</taxon>
        <taxon>Pontibacter</taxon>
    </lineage>
</organism>
<reference evidence="3" key="1">
    <citation type="submission" date="2017-06" db="EMBL/GenBank/DDBJ databases">
        <authorList>
            <person name="Varghese N."/>
            <person name="Submissions S."/>
        </authorList>
    </citation>
    <scope>NUCLEOTIDE SEQUENCE [LARGE SCALE GENOMIC DNA]</scope>
    <source>
        <strain evidence="3">NKM1</strain>
    </source>
</reference>
<proteinExistence type="predicted"/>
<gene>
    <name evidence="2" type="ORF">SAMN06296052_1207</name>
</gene>
<evidence type="ECO:0000256" key="1">
    <source>
        <dbReference type="SAM" id="SignalP"/>
    </source>
</evidence>
<name>A0A239J270_9BACT</name>
<dbReference type="OrthoDB" id="956753at2"/>